<feature type="compositionally biased region" description="Basic and acidic residues" evidence="1">
    <location>
        <begin position="64"/>
        <end position="81"/>
    </location>
</feature>
<dbReference type="InParanoid" id="G3IDP8"/>
<evidence type="ECO:0000313" key="2">
    <source>
        <dbReference type="EMBL" id="EGV94035.1"/>
    </source>
</evidence>
<organism evidence="2 3">
    <name type="scientific">Cricetulus griseus</name>
    <name type="common">Chinese hamster</name>
    <name type="synonym">Cricetulus barabensis griseus</name>
    <dbReference type="NCBI Taxonomy" id="10029"/>
    <lineage>
        <taxon>Eukaryota</taxon>
        <taxon>Metazoa</taxon>
        <taxon>Chordata</taxon>
        <taxon>Craniata</taxon>
        <taxon>Vertebrata</taxon>
        <taxon>Euteleostomi</taxon>
        <taxon>Mammalia</taxon>
        <taxon>Eutheria</taxon>
        <taxon>Euarchontoglires</taxon>
        <taxon>Glires</taxon>
        <taxon>Rodentia</taxon>
        <taxon>Myomorpha</taxon>
        <taxon>Muroidea</taxon>
        <taxon>Cricetidae</taxon>
        <taxon>Cricetinae</taxon>
        <taxon>Cricetulus</taxon>
    </lineage>
</organism>
<accession>G3IDP8</accession>
<dbReference type="PANTHER" id="PTHR15141">
    <property type="entry name" value="TRANSCRIPTION ELONGATION FACTOR B POLYPEPTIDE 3"/>
    <property type="match status" value="1"/>
</dbReference>
<dbReference type="OrthoDB" id="9633818at2759"/>
<feature type="region of interest" description="Disordered" evidence="1">
    <location>
        <begin position="204"/>
        <end position="236"/>
    </location>
</feature>
<evidence type="ECO:0000313" key="3">
    <source>
        <dbReference type="Proteomes" id="UP000001075"/>
    </source>
</evidence>
<dbReference type="AlphaFoldDB" id="G3IDP8"/>
<proteinExistence type="predicted"/>
<evidence type="ECO:0000256" key="1">
    <source>
        <dbReference type="SAM" id="MobiDB-lite"/>
    </source>
</evidence>
<feature type="compositionally biased region" description="Polar residues" evidence="1">
    <location>
        <begin position="301"/>
        <end position="315"/>
    </location>
</feature>
<dbReference type="EMBL" id="JH002087">
    <property type="protein sequence ID" value="EGV94035.1"/>
    <property type="molecule type" value="Genomic_DNA"/>
</dbReference>
<feature type="compositionally biased region" description="Polar residues" evidence="1">
    <location>
        <begin position="86"/>
        <end position="115"/>
    </location>
</feature>
<dbReference type="PANTHER" id="PTHR15141:SF76">
    <property type="entry name" value="TRANSCRIPTION ELONGATION FACTOR B POLYPEPTIDE 3"/>
    <property type="match status" value="1"/>
</dbReference>
<dbReference type="InterPro" id="IPR051870">
    <property type="entry name" value="Elongin-A_domain"/>
</dbReference>
<name>G3IDP8_CRIGR</name>
<feature type="region of interest" description="Disordered" evidence="1">
    <location>
        <begin position="399"/>
        <end position="470"/>
    </location>
</feature>
<feature type="region of interest" description="Disordered" evidence="1">
    <location>
        <begin position="301"/>
        <end position="362"/>
    </location>
</feature>
<sequence length="470" mass="51973">MLGDILEEIGFRQTIKLLKNQQPLVPFDKELAARWSEQSQFGSEPGPPQDFSFHRSPMTQIHRNSPEDKPQKPASRGHREYGSQVVEVSSNSPQPSACQSMDTSSKQIATCSANMETAGRRKQRGFFRDPQLETESQGRVGRPPGTVGEPWPLEGMKPLPRKPVAGTTKQRLSPLRAKGPGPWTLEDYPPGSFEGCLNYDCNPSSSVLPPRKRKKKSTWKSEDQSPGAKVPRGQSQSCKDMNLILGASPFPEITSNLQACFPQDGPEHSSLHTDQEAAPWACRKTFKTPVYSGVRPARTLPQISNKGRQAKSQSKGETHCQPALEEGALWSQPEEDYPRTQIKTAKPADLQTETQTHLRMQESQKLKLQTLCASIQSSQAKNHQGGQTKMICFHAQARNPGQHAHSGPRGEAFPEYEHSLPEPSGPGHLQRGPRPPLGCSSNGSKKTQAKKPAPLMANAFKDYRNSWARK</sequence>
<dbReference type="Proteomes" id="UP000001075">
    <property type="component" value="Unassembled WGS sequence"/>
</dbReference>
<dbReference type="STRING" id="10029.G3IDP8"/>
<dbReference type="PaxDb" id="10029-XP_007608303.1"/>
<protein>
    <submittedName>
        <fullName evidence="2">RNA polymerase II transcription factor SIII subunit A3-like-2</fullName>
    </submittedName>
</protein>
<reference evidence="3" key="1">
    <citation type="journal article" date="2011" name="Nat. Biotechnol.">
        <title>The genomic sequence of the Chinese hamster ovary (CHO)-K1 cell line.</title>
        <authorList>
            <person name="Xu X."/>
            <person name="Nagarajan H."/>
            <person name="Lewis N.E."/>
            <person name="Pan S."/>
            <person name="Cai Z."/>
            <person name="Liu X."/>
            <person name="Chen W."/>
            <person name="Xie M."/>
            <person name="Wang W."/>
            <person name="Hammond S."/>
            <person name="Andersen M.R."/>
            <person name="Neff N."/>
            <person name="Passarelli B."/>
            <person name="Koh W."/>
            <person name="Fan H.C."/>
            <person name="Wang J."/>
            <person name="Gui Y."/>
            <person name="Lee K.H."/>
            <person name="Betenbaugh M.J."/>
            <person name="Quake S.R."/>
            <person name="Famili I."/>
            <person name="Palsson B.O."/>
            <person name="Wang J."/>
        </authorList>
    </citation>
    <scope>NUCLEOTIDE SEQUENCE [LARGE SCALE GENOMIC DNA]</scope>
    <source>
        <strain evidence="3">CHO K1 cell line</strain>
    </source>
</reference>
<gene>
    <name evidence="2" type="ORF">I79_021831</name>
</gene>
<feature type="region of interest" description="Disordered" evidence="1">
    <location>
        <begin position="36"/>
        <end position="183"/>
    </location>
</feature>